<name>A0ACB9P9A9_BAUVA</name>
<evidence type="ECO:0000313" key="2">
    <source>
        <dbReference type="Proteomes" id="UP000828941"/>
    </source>
</evidence>
<keyword evidence="2" id="KW-1185">Reference proteome</keyword>
<organism evidence="1 2">
    <name type="scientific">Bauhinia variegata</name>
    <name type="common">Purple orchid tree</name>
    <name type="synonym">Phanera variegata</name>
    <dbReference type="NCBI Taxonomy" id="167791"/>
    <lineage>
        <taxon>Eukaryota</taxon>
        <taxon>Viridiplantae</taxon>
        <taxon>Streptophyta</taxon>
        <taxon>Embryophyta</taxon>
        <taxon>Tracheophyta</taxon>
        <taxon>Spermatophyta</taxon>
        <taxon>Magnoliopsida</taxon>
        <taxon>eudicotyledons</taxon>
        <taxon>Gunneridae</taxon>
        <taxon>Pentapetalae</taxon>
        <taxon>rosids</taxon>
        <taxon>fabids</taxon>
        <taxon>Fabales</taxon>
        <taxon>Fabaceae</taxon>
        <taxon>Cercidoideae</taxon>
        <taxon>Cercideae</taxon>
        <taxon>Bauhiniinae</taxon>
        <taxon>Bauhinia</taxon>
    </lineage>
</organism>
<dbReference type="Proteomes" id="UP000828941">
    <property type="component" value="Chromosome 5"/>
</dbReference>
<proteinExistence type="predicted"/>
<comment type="caution">
    <text evidence="1">The sequence shown here is derived from an EMBL/GenBank/DDBJ whole genome shotgun (WGS) entry which is preliminary data.</text>
</comment>
<reference evidence="1 2" key="1">
    <citation type="journal article" date="2022" name="DNA Res.">
        <title>Chromosomal-level genome assembly of the orchid tree Bauhinia variegata (Leguminosae; Cercidoideae) supports the allotetraploid origin hypothesis of Bauhinia.</title>
        <authorList>
            <person name="Zhong Y."/>
            <person name="Chen Y."/>
            <person name="Zheng D."/>
            <person name="Pang J."/>
            <person name="Liu Y."/>
            <person name="Luo S."/>
            <person name="Meng S."/>
            <person name="Qian L."/>
            <person name="Wei D."/>
            <person name="Dai S."/>
            <person name="Zhou R."/>
        </authorList>
    </citation>
    <scope>NUCLEOTIDE SEQUENCE [LARGE SCALE GENOMIC DNA]</scope>
    <source>
        <strain evidence="1">BV-YZ2020</strain>
    </source>
</reference>
<gene>
    <name evidence="1" type="ORF">L6164_012183</name>
</gene>
<protein>
    <submittedName>
        <fullName evidence="1">Uncharacterized protein</fullName>
    </submittedName>
</protein>
<accession>A0ACB9P9A9</accession>
<sequence length="71" mass="7525">MEELLYDVPGSGGIIDCPLLLIQVTRLKCGGFIVAFRLNHTMSDGPSGFNKFMAAMAEIANGACKPSIPPV</sequence>
<evidence type="ECO:0000313" key="1">
    <source>
        <dbReference type="EMBL" id="KAI4345013.1"/>
    </source>
</evidence>
<dbReference type="EMBL" id="CM039430">
    <property type="protein sequence ID" value="KAI4345013.1"/>
    <property type="molecule type" value="Genomic_DNA"/>
</dbReference>